<evidence type="ECO:0000313" key="1">
    <source>
        <dbReference type="EMBL" id="EOB02137.1"/>
    </source>
</evidence>
<sequence length="316" mass="34177">MHMLLRWFPALGRRSACVHTEVSCLAIQTVTSIQLSVDTRDQFPSAFPLGKTLAVQPPGNTTGGQASRYWGSKRAIKVSPYGPFARNSNICPTGCPQEAWLPKAVCSMGWEDPQQAHLTKPLATESYHASVSYPDGKSFSQCGSFPFALCIYAALSTQTSQTGGFQDIQAPSFRVRMLQIRESAFQGYTHANSSSDGRAIKIHAQDGCSLANSQKQFTADIWILDRVRLLLSQGRTDTSQDRCPQDAAGSGNVFVHDGRGQVCQVDTLEPSSSALEPCGTRTDPGARKEVCALGQNRLETAVVWRGGELGLLAACM</sequence>
<gene>
    <name evidence="1" type="ORF">Anapl_07249</name>
</gene>
<proteinExistence type="predicted"/>
<dbReference type="Proteomes" id="UP000296049">
    <property type="component" value="Unassembled WGS sequence"/>
</dbReference>
<dbReference type="AlphaFoldDB" id="R0JXW2"/>
<keyword evidence="2" id="KW-1185">Reference proteome</keyword>
<accession>R0JXW2</accession>
<reference evidence="2" key="1">
    <citation type="journal article" date="2013" name="Nat. Genet.">
        <title>The duck genome and transcriptome provide insight into an avian influenza virus reservoir species.</title>
        <authorList>
            <person name="Huang Y."/>
            <person name="Li Y."/>
            <person name="Burt D.W."/>
            <person name="Chen H."/>
            <person name="Zhang Y."/>
            <person name="Qian W."/>
            <person name="Kim H."/>
            <person name="Gan S."/>
            <person name="Zhao Y."/>
            <person name="Li J."/>
            <person name="Yi K."/>
            <person name="Feng H."/>
            <person name="Zhu P."/>
            <person name="Li B."/>
            <person name="Liu Q."/>
            <person name="Fairley S."/>
            <person name="Magor K.E."/>
            <person name="Du Z."/>
            <person name="Hu X."/>
            <person name="Goodman L."/>
            <person name="Tafer H."/>
            <person name="Vignal A."/>
            <person name="Lee T."/>
            <person name="Kim K.W."/>
            <person name="Sheng Z."/>
            <person name="An Y."/>
            <person name="Searle S."/>
            <person name="Herrero J."/>
            <person name="Groenen M.A."/>
            <person name="Crooijmans R.P."/>
            <person name="Faraut T."/>
            <person name="Cai Q."/>
            <person name="Webster R.G."/>
            <person name="Aldridge J.R."/>
            <person name="Warren W.C."/>
            <person name="Bartschat S."/>
            <person name="Kehr S."/>
            <person name="Marz M."/>
            <person name="Stadler P.F."/>
            <person name="Smith J."/>
            <person name="Kraus R.H."/>
            <person name="Zhao Y."/>
            <person name="Ren L."/>
            <person name="Fei J."/>
            <person name="Morisson M."/>
            <person name="Kaiser P."/>
            <person name="Griffin D.K."/>
            <person name="Rao M."/>
            <person name="Pitel F."/>
            <person name="Wang J."/>
            <person name="Li N."/>
        </authorList>
    </citation>
    <scope>NUCLEOTIDE SEQUENCE [LARGE SCALE GENOMIC DNA]</scope>
</reference>
<organism evidence="1 2">
    <name type="scientific">Anas platyrhynchos</name>
    <name type="common">Mallard</name>
    <name type="synonym">Anas boschas</name>
    <dbReference type="NCBI Taxonomy" id="8839"/>
    <lineage>
        <taxon>Eukaryota</taxon>
        <taxon>Metazoa</taxon>
        <taxon>Chordata</taxon>
        <taxon>Craniata</taxon>
        <taxon>Vertebrata</taxon>
        <taxon>Euteleostomi</taxon>
        <taxon>Archelosauria</taxon>
        <taxon>Archosauria</taxon>
        <taxon>Dinosauria</taxon>
        <taxon>Saurischia</taxon>
        <taxon>Theropoda</taxon>
        <taxon>Coelurosauria</taxon>
        <taxon>Aves</taxon>
        <taxon>Neognathae</taxon>
        <taxon>Galloanserae</taxon>
        <taxon>Anseriformes</taxon>
        <taxon>Anatidae</taxon>
        <taxon>Anatinae</taxon>
        <taxon>Anas</taxon>
    </lineage>
</organism>
<evidence type="ECO:0000313" key="2">
    <source>
        <dbReference type="Proteomes" id="UP000296049"/>
    </source>
</evidence>
<dbReference type="EMBL" id="KB742992">
    <property type="protein sequence ID" value="EOB02137.1"/>
    <property type="molecule type" value="Genomic_DNA"/>
</dbReference>
<name>R0JXW2_ANAPL</name>
<protein>
    <submittedName>
        <fullName evidence="1">Uncharacterized protein</fullName>
    </submittedName>
</protein>